<dbReference type="AlphaFoldDB" id="A0A7Y7ZBX2"/>
<comment type="caution">
    <text evidence="1">The sequence shown here is derived from an EMBL/GenBank/DDBJ whole genome shotgun (WGS) entry which is preliminary data.</text>
</comment>
<accession>A0A7Y7ZBX2</accession>
<dbReference type="RefSeq" id="WP_177010707.1">
    <property type="nucleotide sequence ID" value="NZ_JACARV010000051.1"/>
</dbReference>
<evidence type="ECO:0000313" key="2">
    <source>
        <dbReference type="Proteomes" id="UP000542695"/>
    </source>
</evidence>
<dbReference type="Proteomes" id="UP000542695">
    <property type="component" value="Unassembled WGS sequence"/>
</dbReference>
<name>A0A7Y7ZBX2_PSEPU</name>
<protein>
    <submittedName>
        <fullName evidence="1">Uncharacterized protein</fullName>
    </submittedName>
</protein>
<dbReference type="EMBL" id="JACARV010000051">
    <property type="protein sequence ID" value="NWC82091.1"/>
    <property type="molecule type" value="Genomic_DNA"/>
</dbReference>
<organism evidence="1 2">
    <name type="scientific">Pseudomonas putida</name>
    <name type="common">Arthrobacter siderocapsulatus</name>
    <dbReference type="NCBI Taxonomy" id="303"/>
    <lineage>
        <taxon>Bacteria</taxon>
        <taxon>Pseudomonadati</taxon>
        <taxon>Pseudomonadota</taxon>
        <taxon>Gammaproteobacteria</taxon>
        <taxon>Pseudomonadales</taxon>
        <taxon>Pseudomonadaceae</taxon>
        <taxon>Pseudomonas</taxon>
    </lineage>
</organism>
<sequence>MASVKSFGAAIGSRLLVICKSSLTPHRHEIRYGTMSDASQKKFLGGFRLDERFLNNSSVANTFKLIARLRRTPVYKGRNPGEIFLCQHRKIFFKIRQKTTNGLMTVCDNGSYADFLALVCWHGGCVIPASVWCGFTFRNIQSHAKSKVFPGLVVNTLGRPYSELSMNDGASWAA</sequence>
<evidence type="ECO:0000313" key="1">
    <source>
        <dbReference type="EMBL" id="NWC82091.1"/>
    </source>
</evidence>
<gene>
    <name evidence="1" type="ORF">HX798_17605</name>
</gene>
<reference evidence="1 2" key="1">
    <citation type="submission" date="2020-04" db="EMBL/GenBank/DDBJ databases">
        <title>Molecular characterization of pseudomonads from Agaricus bisporus reveal novel blotch 2 pathogens in Western Europe.</title>
        <authorList>
            <person name="Taparia T."/>
            <person name="Krijger M."/>
            <person name="Haynes E."/>
            <person name="Elpinstone J.G."/>
            <person name="Noble R."/>
            <person name="Van Der Wolf J."/>
        </authorList>
    </citation>
    <scope>NUCLEOTIDE SEQUENCE [LARGE SCALE GENOMIC DNA]</scope>
    <source>
        <strain evidence="1 2">P7765</strain>
    </source>
</reference>
<proteinExistence type="predicted"/>